<evidence type="ECO:0000256" key="1">
    <source>
        <dbReference type="ARBA" id="ARBA00001947"/>
    </source>
</evidence>
<feature type="region of interest" description="Disordered" evidence="11">
    <location>
        <begin position="727"/>
        <end position="755"/>
    </location>
</feature>
<evidence type="ECO:0000256" key="7">
    <source>
        <dbReference type="ARBA" id="ARBA00022840"/>
    </source>
</evidence>
<comment type="caution">
    <text evidence="13">The sequence shown here is derived from an EMBL/GenBank/DDBJ whole genome shotgun (WGS) entry which is preliminary data.</text>
</comment>
<evidence type="ECO:0000259" key="12">
    <source>
        <dbReference type="Pfam" id="PF01406"/>
    </source>
</evidence>
<keyword evidence="4" id="KW-0479">Metal-binding</keyword>
<dbReference type="GO" id="GO:0005524">
    <property type="term" value="F:ATP binding"/>
    <property type="evidence" value="ECO:0007669"/>
    <property type="project" value="UniProtKB-KW"/>
</dbReference>
<evidence type="ECO:0000256" key="6">
    <source>
        <dbReference type="ARBA" id="ARBA00022833"/>
    </source>
</evidence>
<feature type="region of interest" description="Disordered" evidence="11">
    <location>
        <begin position="809"/>
        <end position="841"/>
    </location>
</feature>
<dbReference type="Pfam" id="PF01406">
    <property type="entry name" value="tRNA-synt_1e"/>
    <property type="match status" value="1"/>
</dbReference>
<dbReference type="GO" id="GO:0046872">
    <property type="term" value="F:metal ion binding"/>
    <property type="evidence" value="ECO:0007669"/>
    <property type="project" value="UniProtKB-KW"/>
</dbReference>
<evidence type="ECO:0000256" key="5">
    <source>
        <dbReference type="ARBA" id="ARBA00022741"/>
    </source>
</evidence>
<dbReference type="EMBL" id="JAPDRK010000005">
    <property type="protein sequence ID" value="KAJ9612036.1"/>
    <property type="molecule type" value="Genomic_DNA"/>
</dbReference>
<dbReference type="HAMAP" id="MF_00041">
    <property type="entry name" value="Cys_tRNA_synth"/>
    <property type="match status" value="1"/>
</dbReference>
<evidence type="ECO:0000256" key="10">
    <source>
        <dbReference type="ARBA" id="ARBA00031499"/>
    </source>
</evidence>
<protein>
    <recommendedName>
        <fullName evidence="2">cysteine--tRNA ligase</fullName>
        <ecNumber evidence="2">6.1.1.16</ecNumber>
    </recommendedName>
    <alternativeName>
        <fullName evidence="10">Cysteinyl-tRNA synthetase</fullName>
    </alternativeName>
</protein>
<dbReference type="NCBIfam" id="TIGR00435">
    <property type="entry name" value="cysS"/>
    <property type="match status" value="1"/>
</dbReference>
<evidence type="ECO:0000256" key="8">
    <source>
        <dbReference type="ARBA" id="ARBA00022917"/>
    </source>
</evidence>
<evidence type="ECO:0000313" key="13">
    <source>
        <dbReference type="EMBL" id="KAJ9612036.1"/>
    </source>
</evidence>
<keyword evidence="6" id="KW-0862">Zinc</keyword>
<dbReference type="GO" id="GO:0005737">
    <property type="term" value="C:cytoplasm"/>
    <property type="evidence" value="ECO:0007669"/>
    <property type="project" value="TreeGrafter"/>
</dbReference>
<dbReference type="PANTHER" id="PTHR10890:SF3">
    <property type="entry name" value="CYSTEINE--TRNA LIGASE, CYTOPLASMIC"/>
    <property type="match status" value="1"/>
</dbReference>
<dbReference type="GO" id="GO:0006423">
    <property type="term" value="P:cysteinyl-tRNA aminoacylation"/>
    <property type="evidence" value="ECO:0007669"/>
    <property type="project" value="InterPro"/>
</dbReference>
<name>A0AA39CL77_9EURO</name>
<accession>A0AA39CL77</accession>
<organism evidence="13 14">
    <name type="scientific">Cladophialophora chaetospira</name>
    <dbReference type="NCBI Taxonomy" id="386627"/>
    <lineage>
        <taxon>Eukaryota</taxon>
        <taxon>Fungi</taxon>
        <taxon>Dikarya</taxon>
        <taxon>Ascomycota</taxon>
        <taxon>Pezizomycotina</taxon>
        <taxon>Eurotiomycetes</taxon>
        <taxon>Chaetothyriomycetidae</taxon>
        <taxon>Chaetothyriales</taxon>
        <taxon>Herpotrichiellaceae</taxon>
        <taxon>Cladophialophora</taxon>
    </lineage>
</organism>
<evidence type="ECO:0000256" key="11">
    <source>
        <dbReference type="SAM" id="MobiDB-lite"/>
    </source>
</evidence>
<dbReference type="EC" id="6.1.1.16" evidence="2"/>
<keyword evidence="9" id="KW-0030">Aminoacyl-tRNA synthetase</keyword>
<dbReference type="PANTHER" id="PTHR10890">
    <property type="entry name" value="CYSTEINYL-TRNA SYNTHETASE"/>
    <property type="match status" value="1"/>
</dbReference>
<reference evidence="13" key="1">
    <citation type="submission" date="2022-10" db="EMBL/GenBank/DDBJ databases">
        <title>Culturing micro-colonial fungi from biological soil crusts in the Mojave desert and describing Neophaeococcomyces mojavensis, and introducing the new genera and species Taxawa tesnikishii.</title>
        <authorList>
            <person name="Kurbessoian T."/>
            <person name="Stajich J.E."/>
        </authorList>
    </citation>
    <scope>NUCLEOTIDE SEQUENCE</scope>
    <source>
        <strain evidence="13">TK_41</strain>
    </source>
</reference>
<dbReference type="Proteomes" id="UP001172673">
    <property type="component" value="Unassembled WGS sequence"/>
</dbReference>
<dbReference type="SUPFAM" id="SSF47323">
    <property type="entry name" value="Anticodon-binding domain of a subclass of class I aminoacyl-tRNA synthetases"/>
    <property type="match status" value="1"/>
</dbReference>
<evidence type="ECO:0000313" key="14">
    <source>
        <dbReference type="Proteomes" id="UP001172673"/>
    </source>
</evidence>
<dbReference type="Gene3D" id="1.20.120.1910">
    <property type="entry name" value="Cysteine-tRNA ligase, C-terminal anti-codon recognition domain"/>
    <property type="match status" value="1"/>
</dbReference>
<dbReference type="SUPFAM" id="SSF52374">
    <property type="entry name" value="Nucleotidylyl transferase"/>
    <property type="match status" value="1"/>
</dbReference>
<dbReference type="InterPro" id="IPR009080">
    <property type="entry name" value="tRNAsynth_Ia_anticodon-bd"/>
</dbReference>
<feature type="region of interest" description="Disordered" evidence="11">
    <location>
        <begin position="768"/>
        <end position="787"/>
    </location>
</feature>
<evidence type="ECO:0000256" key="3">
    <source>
        <dbReference type="ARBA" id="ARBA00022598"/>
    </source>
</evidence>
<dbReference type="Gene3D" id="3.40.50.620">
    <property type="entry name" value="HUPs"/>
    <property type="match status" value="2"/>
</dbReference>
<dbReference type="InterPro" id="IPR032678">
    <property type="entry name" value="tRNA-synt_1_cat_dom"/>
</dbReference>
<dbReference type="AlphaFoldDB" id="A0AA39CL77"/>
<gene>
    <name evidence="13" type="primary">CYR1</name>
    <name evidence="13" type="ORF">H2200_003631</name>
</gene>
<feature type="compositionally biased region" description="Polar residues" evidence="11">
    <location>
        <begin position="821"/>
        <end position="832"/>
    </location>
</feature>
<sequence length="841" mass="95020">MSQPAWSAPSGSTHQPQLKIFNSLTRSKVPFVPVQQGQITWYACGPTVYDDAHLGHARNYVTTDIIRRILRDYFGFKIRFVMNTTDIDDKIILRARQRHLYDEYKNNHRYVSGQAGDVAWSLTEARYIDEQVRQDARQAWHYYILKNLKRITQKTPITPENFESLIEPTYGDILAGGSLEPDTKAGDKEAKIKMHINTVRGAAKALIQDPKLLTPHEFYSRVSDVMCLVLDEELGKTIRGDDYAVFTKLTKEYEQRFFQDMHDLNVMDPDDLVRVTEHGKEIAEFVKTIVDNKMGYRTADGSVYFDIKAFEAAGYPYARLEPWNRNDKELQADGEGALSQKEPSAKRSDADFALWKASKPGEPSWPSEWGPGRPGWHIECSAMASGKLGAQMDIHSGGIDLAFPHHDNELAQSEAFWANHGQWVNYFLHMGHLSIQGSKMSKSLKNFTTIRDALHGRKDWTSRSLRIIFLLGNWKDGIEITDDMVTQGRSWEDRVDNFFLNALEALKDSPDRGNQKPVLQDPLQEAEERVRNALLDSFNTPMVMEVISQLINIYNSTKKSDLAAQDHSDVGLFITRIINIFGLNGSEPADTQQVGWRGIEIPDAAKDFVYPLAKIRDELRQAAIAKSITVQKVQQIVSTSPSALEEPPTSGRPRPSYARALSEFSRDALQAATSSPNTEASSDLNKQILSLCDRVRDVDLWQLDIYLEDRDNAPALVRPVTEGLKAARREREDKARAREEAKKQREREAQERLQKGKLHQSEMFKPPHSQEYSAWDGDGVPTMGKDGQALTANRVKKLKKEWENQRKAHQKYIDAVGGGSASSHNALEQNGNRGVAAPAPS</sequence>
<evidence type="ECO:0000256" key="9">
    <source>
        <dbReference type="ARBA" id="ARBA00023146"/>
    </source>
</evidence>
<evidence type="ECO:0000256" key="4">
    <source>
        <dbReference type="ARBA" id="ARBA00022723"/>
    </source>
</evidence>
<proteinExistence type="inferred from homology"/>
<dbReference type="InterPro" id="IPR024909">
    <property type="entry name" value="Cys-tRNA/MSH_ligase"/>
</dbReference>
<keyword evidence="8" id="KW-0648">Protein biosynthesis</keyword>
<comment type="cofactor">
    <cofactor evidence="1">
        <name>Zn(2+)</name>
        <dbReference type="ChEBI" id="CHEBI:29105"/>
    </cofactor>
</comment>
<keyword evidence="5" id="KW-0547">Nucleotide-binding</keyword>
<dbReference type="InterPro" id="IPR014729">
    <property type="entry name" value="Rossmann-like_a/b/a_fold"/>
</dbReference>
<keyword evidence="3 13" id="KW-0436">Ligase</keyword>
<dbReference type="FunFam" id="3.40.50.620:FF:000186">
    <property type="entry name" value="Putative Cysteinyl-tRNA synthetase"/>
    <property type="match status" value="1"/>
</dbReference>
<dbReference type="GO" id="GO:0004817">
    <property type="term" value="F:cysteine-tRNA ligase activity"/>
    <property type="evidence" value="ECO:0007669"/>
    <property type="project" value="UniProtKB-EC"/>
</dbReference>
<evidence type="ECO:0000256" key="2">
    <source>
        <dbReference type="ARBA" id="ARBA00012832"/>
    </source>
</evidence>
<keyword evidence="14" id="KW-1185">Reference proteome</keyword>
<feature type="domain" description="tRNA synthetases class I catalytic" evidence="12">
    <location>
        <begin position="31"/>
        <end position="487"/>
    </location>
</feature>
<keyword evidence="7" id="KW-0067">ATP-binding</keyword>
<dbReference type="InterPro" id="IPR015803">
    <property type="entry name" value="Cys-tRNA-ligase"/>
</dbReference>